<evidence type="ECO:0000313" key="2">
    <source>
        <dbReference type="EMBL" id="MQL90984.1"/>
    </source>
</evidence>
<protein>
    <submittedName>
        <fullName evidence="2">Uncharacterized protein</fullName>
    </submittedName>
</protein>
<feature type="compositionally biased region" description="Polar residues" evidence="1">
    <location>
        <begin position="146"/>
        <end position="155"/>
    </location>
</feature>
<feature type="region of interest" description="Disordered" evidence="1">
    <location>
        <begin position="146"/>
        <end position="170"/>
    </location>
</feature>
<keyword evidence="3" id="KW-1185">Reference proteome</keyword>
<dbReference type="PANTHER" id="PTHR48219:SF2">
    <property type="entry name" value="VACUOLAR PROTEIN SORTING-ASSOCIATED PROTEIN 62"/>
    <property type="match status" value="1"/>
</dbReference>
<dbReference type="Pfam" id="PF06101">
    <property type="entry name" value="Vps62"/>
    <property type="match status" value="2"/>
</dbReference>
<dbReference type="Proteomes" id="UP000652761">
    <property type="component" value="Unassembled WGS sequence"/>
</dbReference>
<gene>
    <name evidence="2" type="ORF">Taro_023590</name>
</gene>
<sequence>MAVSTTYGRVRKPVGFKFICSISDLLRVEDGECRPGVNNECCLWMPVAPPGYSAVGCVAHVGSQPPPNHIVYCIRSDLISSTAVSDCILSVPPNSRVPSGFSIWHIDNSVGSVFAHFSIDHPPKISCFDLHQIMLSNSDMHVPFKATSNDSVDQHNTSKQGKTGSSSTSGWDIVRSLQRTSSLSISTPHFERMWWDKGCEFCKPVSIWRPLPRPGFSILGDCIVEGLEPPALGLLFKYDNTGISARPEQFTKVAHIFRKGLDEAFVWYPIAPPGYVSLGCIITKTDEVPDRDSFCCPRMDLVNQANISEIPISRSSSSKGPNCWSIWKVEN</sequence>
<evidence type="ECO:0000313" key="3">
    <source>
        <dbReference type="Proteomes" id="UP000652761"/>
    </source>
</evidence>
<name>A0A843VBW6_COLES</name>
<proteinExistence type="predicted"/>
<dbReference type="OrthoDB" id="428159at2759"/>
<feature type="non-terminal residue" evidence="2">
    <location>
        <position position="1"/>
    </location>
</feature>
<comment type="caution">
    <text evidence="2">The sequence shown here is derived from an EMBL/GenBank/DDBJ whole genome shotgun (WGS) entry which is preliminary data.</text>
</comment>
<dbReference type="PANTHER" id="PTHR48219">
    <property type="entry name" value="VACUOLAR PROTEIN SORTING-ASSOCIATED PROTEIN 62-RELATED"/>
    <property type="match status" value="1"/>
</dbReference>
<dbReference type="AlphaFoldDB" id="A0A843VBW6"/>
<organism evidence="2 3">
    <name type="scientific">Colocasia esculenta</name>
    <name type="common">Wild taro</name>
    <name type="synonym">Arum esculentum</name>
    <dbReference type="NCBI Taxonomy" id="4460"/>
    <lineage>
        <taxon>Eukaryota</taxon>
        <taxon>Viridiplantae</taxon>
        <taxon>Streptophyta</taxon>
        <taxon>Embryophyta</taxon>
        <taxon>Tracheophyta</taxon>
        <taxon>Spermatophyta</taxon>
        <taxon>Magnoliopsida</taxon>
        <taxon>Liliopsida</taxon>
        <taxon>Araceae</taxon>
        <taxon>Aroideae</taxon>
        <taxon>Colocasieae</taxon>
        <taxon>Colocasia</taxon>
    </lineage>
</organism>
<dbReference type="InterPro" id="IPR009291">
    <property type="entry name" value="Vps62"/>
</dbReference>
<accession>A0A843VBW6</accession>
<dbReference type="EMBL" id="NMUH01001292">
    <property type="protein sequence ID" value="MQL90984.1"/>
    <property type="molecule type" value="Genomic_DNA"/>
</dbReference>
<feature type="compositionally biased region" description="Low complexity" evidence="1">
    <location>
        <begin position="157"/>
        <end position="170"/>
    </location>
</feature>
<evidence type="ECO:0000256" key="1">
    <source>
        <dbReference type="SAM" id="MobiDB-lite"/>
    </source>
</evidence>
<reference evidence="2" key="1">
    <citation type="submission" date="2017-07" db="EMBL/GenBank/DDBJ databases">
        <title>Taro Niue Genome Assembly and Annotation.</title>
        <authorList>
            <person name="Atibalentja N."/>
            <person name="Keating K."/>
            <person name="Fields C.J."/>
        </authorList>
    </citation>
    <scope>NUCLEOTIDE SEQUENCE</scope>
    <source>
        <strain evidence="2">Niue_2</strain>
        <tissue evidence="2">Leaf</tissue>
    </source>
</reference>